<feature type="compositionally biased region" description="Basic and acidic residues" evidence="1">
    <location>
        <begin position="193"/>
        <end position="202"/>
    </location>
</feature>
<gene>
    <name evidence="2" type="ORF">M422DRAFT_784710</name>
</gene>
<organism evidence="2 3">
    <name type="scientific">Sphaerobolus stellatus (strain SS14)</name>
    <dbReference type="NCBI Taxonomy" id="990650"/>
    <lineage>
        <taxon>Eukaryota</taxon>
        <taxon>Fungi</taxon>
        <taxon>Dikarya</taxon>
        <taxon>Basidiomycota</taxon>
        <taxon>Agaricomycotina</taxon>
        <taxon>Agaricomycetes</taxon>
        <taxon>Phallomycetidae</taxon>
        <taxon>Geastrales</taxon>
        <taxon>Sphaerobolaceae</taxon>
        <taxon>Sphaerobolus</taxon>
    </lineage>
</organism>
<keyword evidence="3" id="KW-1185">Reference proteome</keyword>
<evidence type="ECO:0000313" key="2">
    <source>
        <dbReference type="EMBL" id="KIJ27923.1"/>
    </source>
</evidence>
<feature type="compositionally biased region" description="Basic residues" evidence="1">
    <location>
        <begin position="371"/>
        <end position="380"/>
    </location>
</feature>
<feature type="compositionally biased region" description="Basic and acidic residues" evidence="1">
    <location>
        <begin position="144"/>
        <end position="154"/>
    </location>
</feature>
<feature type="compositionally biased region" description="Polar residues" evidence="1">
    <location>
        <begin position="71"/>
        <end position="82"/>
    </location>
</feature>
<accession>A0A0C9TF58</accession>
<evidence type="ECO:0000256" key="1">
    <source>
        <dbReference type="SAM" id="MobiDB-lite"/>
    </source>
</evidence>
<feature type="compositionally biased region" description="Basic and acidic residues" evidence="1">
    <location>
        <begin position="26"/>
        <end position="56"/>
    </location>
</feature>
<proteinExistence type="predicted"/>
<dbReference type="Proteomes" id="UP000054279">
    <property type="component" value="Unassembled WGS sequence"/>
</dbReference>
<evidence type="ECO:0000313" key="3">
    <source>
        <dbReference type="Proteomes" id="UP000054279"/>
    </source>
</evidence>
<feature type="region of interest" description="Disordered" evidence="1">
    <location>
        <begin position="1"/>
        <end position="380"/>
    </location>
</feature>
<sequence>MPQPAKLSGSNSVPVAPRIRVLPVQDEGRRSPPLVDRDREFIPNDRDRERDLRPNDEPPNGMLFGGRPRGNSFNGSQFNGPPSQKPRAPSASPQNYQRPLPDTRRPPVGRRTQSYQPQQSNNYEQPLPQASEYSGISRWGKAPRIFEPRPDYKESNMPPPPRPSTPPGSSYPNNRPDLERRPTRSPNGPSKPMAEEEPHREVYPPPIQDPINAGSDDVSTSEALPVHPNRVKLLKEPSHSPVGRGGSPVRGRRQKNTDSRKDQPARAHDSPPAQRPSKQSSLLDRLSNPSGEAKNNNNNNNSAPSLRERVGGPPQEKGWKRNGGGHGQGQQSQGVSLQERLEASNEAGGGKNGWKTASGNGHREREGQRGGYKRGRGRGH</sequence>
<reference evidence="2 3" key="1">
    <citation type="submission" date="2014-06" db="EMBL/GenBank/DDBJ databases">
        <title>Evolutionary Origins and Diversification of the Mycorrhizal Mutualists.</title>
        <authorList>
            <consortium name="DOE Joint Genome Institute"/>
            <consortium name="Mycorrhizal Genomics Consortium"/>
            <person name="Kohler A."/>
            <person name="Kuo A."/>
            <person name="Nagy L.G."/>
            <person name="Floudas D."/>
            <person name="Copeland A."/>
            <person name="Barry K.W."/>
            <person name="Cichocki N."/>
            <person name="Veneault-Fourrey C."/>
            <person name="LaButti K."/>
            <person name="Lindquist E.A."/>
            <person name="Lipzen A."/>
            <person name="Lundell T."/>
            <person name="Morin E."/>
            <person name="Murat C."/>
            <person name="Riley R."/>
            <person name="Ohm R."/>
            <person name="Sun H."/>
            <person name="Tunlid A."/>
            <person name="Henrissat B."/>
            <person name="Grigoriev I.V."/>
            <person name="Hibbett D.S."/>
            <person name="Martin F."/>
        </authorList>
    </citation>
    <scope>NUCLEOTIDE SEQUENCE [LARGE SCALE GENOMIC DNA]</scope>
    <source>
        <strain evidence="2 3">SS14</strain>
    </source>
</reference>
<feature type="compositionally biased region" description="Polar residues" evidence="1">
    <location>
        <begin position="276"/>
        <end position="294"/>
    </location>
</feature>
<protein>
    <submittedName>
        <fullName evidence="2">Uncharacterized protein</fullName>
    </submittedName>
</protein>
<feature type="compositionally biased region" description="Basic and acidic residues" evidence="1">
    <location>
        <begin position="255"/>
        <end position="269"/>
    </location>
</feature>
<dbReference type="HOGENOM" id="CLU_727948_0_0_1"/>
<dbReference type="AlphaFoldDB" id="A0A0C9TF58"/>
<feature type="compositionally biased region" description="Polar residues" evidence="1">
    <location>
        <begin position="111"/>
        <end position="124"/>
    </location>
</feature>
<dbReference type="EMBL" id="KN837320">
    <property type="protein sequence ID" value="KIJ27923.1"/>
    <property type="molecule type" value="Genomic_DNA"/>
</dbReference>
<feature type="compositionally biased region" description="Pro residues" evidence="1">
    <location>
        <begin position="157"/>
        <end position="166"/>
    </location>
</feature>
<name>A0A0C9TF58_SPHS4</name>